<dbReference type="Pfam" id="PF13624">
    <property type="entry name" value="SurA_N_3"/>
    <property type="match status" value="1"/>
</dbReference>
<evidence type="ECO:0000256" key="1">
    <source>
        <dbReference type="ARBA" id="ARBA00000971"/>
    </source>
</evidence>
<sequence>MELKKERWISGIVGAAAGALIVGGVWFGTYAAHGGGSVVAMVGKTAITRQELAQQSEAYAGSAMLEELIANALIEQTAAKQHITATNAEINQQLTAIEMQNGITSDAQLNSLLAQNHMTKAQFLSQIRDNILATKLAEAQVQVTDKQIASYYKQNQSMFTVPETRKIAVIEVKTQADAEKALAAVQSGTPFASVAKSMSTDAATRAKGGLLGTFSLDELKADQPSIASTAFALKAGAVSGPVKVQGGYEIVQCQAITPQHVEPLSAVRSQIIQAIKQQNAESETKLVAQLAKSADIRILDPSYEAVLTAIKNPTST</sequence>
<protein>
    <recommendedName>
        <fullName evidence="2">peptidylprolyl isomerase</fullName>
        <ecNumber evidence="2">5.2.1.8</ecNumber>
    </recommendedName>
</protein>
<proteinExistence type="predicted"/>
<keyword evidence="5 6" id="KW-0413">Isomerase</keyword>
<dbReference type="RefSeq" id="WP_195868057.1">
    <property type="nucleotide sequence ID" value="NZ_JADPKZ010000046.1"/>
</dbReference>
<dbReference type="PANTHER" id="PTHR47245:SF1">
    <property type="entry name" value="FOLDASE PROTEIN PRSA"/>
    <property type="match status" value="1"/>
</dbReference>
<accession>A0ABS0F5P7</accession>
<evidence type="ECO:0000256" key="2">
    <source>
        <dbReference type="ARBA" id="ARBA00013194"/>
    </source>
</evidence>
<gene>
    <name evidence="9" type="ORF">IW967_12185</name>
</gene>
<evidence type="ECO:0000256" key="5">
    <source>
        <dbReference type="ARBA" id="ARBA00023235"/>
    </source>
</evidence>
<evidence type="ECO:0000256" key="7">
    <source>
        <dbReference type="SAM" id="Phobius"/>
    </source>
</evidence>
<dbReference type="Proteomes" id="UP000642910">
    <property type="component" value="Unassembled WGS sequence"/>
</dbReference>
<dbReference type="InterPro" id="IPR046357">
    <property type="entry name" value="PPIase_dom_sf"/>
</dbReference>
<keyword evidence="4 6" id="KW-0697">Rotamase</keyword>
<dbReference type="InterPro" id="IPR050245">
    <property type="entry name" value="PrsA_foldase"/>
</dbReference>
<dbReference type="InterPro" id="IPR027304">
    <property type="entry name" value="Trigger_fact/SurA_dom_sf"/>
</dbReference>
<evidence type="ECO:0000313" key="9">
    <source>
        <dbReference type="EMBL" id="MBF8378613.1"/>
    </source>
</evidence>
<dbReference type="SUPFAM" id="SSF109998">
    <property type="entry name" value="Triger factor/SurA peptide-binding domain-like"/>
    <property type="match status" value="1"/>
</dbReference>
<dbReference type="SUPFAM" id="SSF54534">
    <property type="entry name" value="FKBP-like"/>
    <property type="match status" value="1"/>
</dbReference>
<comment type="caution">
    <text evidence="9">The sequence shown here is derived from an EMBL/GenBank/DDBJ whole genome shotgun (WGS) entry which is preliminary data.</text>
</comment>
<dbReference type="PROSITE" id="PS50198">
    <property type="entry name" value="PPIC_PPIASE_2"/>
    <property type="match status" value="1"/>
</dbReference>
<dbReference type="PROSITE" id="PS01096">
    <property type="entry name" value="PPIC_PPIASE_1"/>
    <property type="match status" value="1"/>
</dbReference>
<dbReference type="GO" id="GO:0016853">
    <property type="term" value="F:isomerase activity"/>
    <property type="evidence" value="ECO:0007669"/>
    <property type="project" value="UniProtKB-KW"/>
</dbReference>
<keyword evidence="7" id="KW-1133">Transmembrane helix</keyword>
<dbReference type="Gene3D" id="3.10.50.40">
    <property type="match status" value="1"/>
</dbReference>
<evidence type="ECO:0000259" key="8">
    <source>
        <dbReference type="PROSITE" id="PS50198"/>
    </source>
</evidence>
<name>A0ABS0F5P7_9BACL</name>
<dbReference type="PANTHER" id="PTHR47245">
    <property type="entry name" value="PEPTIDYLPROLYL ISOMERASE"/>
    <property type="match status" value="1"/>
</dbReference>
<keyword evidence="3" id="KW-0732">Signal</keyword>
<dbReference type="EC" id="5.2.1.8" evidence="2"/>
<evidence type="ECO:0000256" key="3">
    <source>
        <dbReference type="ARBA" id="ARBA00022729"/>
    </source>
</evidence>
<dbReference type="InterPro" id="IPR023058">
    <property type="entry name" value="PPIase_PpiC_CS"/>
</dbReference>
<feature type="transmembrane region" description="Helical" evidence="7">
    <location>
        <begin position="12"/>
        <end position="32"/>
    </location>
</feature>
<feature type="domain" description="PpiC" evidence="8">
    <location>
        <begin position="162"/>
        <end position="255"/>
    </location>
</feature>
<keyword evidence="10" id="KW-1185">Reference proteome</keyword>
<evidence type="ECO:0000313" key="10">
    <source>
        <dbReference type="Proteomes" id="UP000642910"/>
    </source>
</evidence>
<dbReference type="EMBL" id="JADPKZ010000046">
    <property type="protein sequence ID" value="MBF8378613.1"/>
    <property type="molecule type" value="Genomic_DNA"/>
</dbReference>
<organism evidence="9 10">
    <name type="scientific">Alicyclobacillus mali</name>
    <name type="common">ex Roth et al. 2021</name>
    <dbReference type="NCBI Taxonomy" id="1123961"/>
    <lineage>
        <taxon>Bacteria</taxon>
        <taxon>Bacillati</taxon>
        <taxon>Bacillota</taxon>
        <taxon>Bacilli</taxon>
        <taxon>Bacillales</taxon>
        <taxon>Alicyclobacillaceae</taxon>
        <taxon>Alicyclobacillus</taxon>
    </lineage>
</organism>
<evidence type="ECO:0000256" key="4">
    <source>
        <dbReference type="ARBA" id="ARBA00023110"/>
    </source>
</evidence>
<evidence type="ECO:0000256" key="6">
    <source>
        <dbReference type="PROSITE-ProRule" id="PRU00278"/>
    </source>
</evidence>
<keyword evidence="7" id="KW-0472">Membrane</keyword>
<reference evidence="9 10" key="1">
    <citation type="submission" date="2020-11" db="EMBL/GenBank/DDBJ databases">
        <title>Genomic insight of Alicyclobacillus mali FL 18 reveals a new arsenic-resistant strain, with potential in environmental biotechnology.</title>
        <authorList>
            <person name="Fiorentino G."/>
            <person name="Gallo G."/>
            <person name="Aulitto M."/>
        </authorList>
    </citation>
    <scope>NUCLEOTIDE SEQUENCE [LARGE SCALE GENOMIC DNA]</scope>
    <source>
        <strain evidence="9 10">FL 18</strain>
    </source>
</reference>
<dbReference type="Gene3D" id="1.10.4030.10">
    <property type="entry name" value="Porin chaperone SurA, peptide-binding domain"/>
    <property type="match status" value="1"/>
</dbReference>
<dbReference type="Pfam" id="PF13145">
    <property type="entry name" value="Rotamase_2"/>
    <property type="match status" value="1"/>
</dbReference>
<keyword evidence="7" id="KW-0812">Transmembrane</keyword>
<dbReference type="InterPro" id="IPR000297">
    <property type="entry name" value="PPIase_PpiC"/>
</dbReference>
<comment type="catalytic activity">
    <reaction evidence="1">
        <text>[protein]-peptidylproline (omega=180) = [protein]-peptidylproline (omega=0)</text>
        <dbReference type="Rhea" id="RHEA:16237"/>
        <dbReference type="Rhea" id="RHEA-COMP:10747"/>
        <dbReference type="Rhea" id="RHEA-COMP:10748"/>
        <dbReference type="ChEBI" id="CHEBI:83833"/>
        <dbReference type="ChEBI" id="CHEBI:83834"/>
        <dbReference type="EC" id="5.2.1.8"/>
    </reaction>
</comment>